<dbReference type="InterPro" id="IPR036420">
    <property type="entry name" value="BRCT_dom_sf"/>
</dbReference>
<dbReference type="Gene3D" id="3.40.50.10190">
    <property type="entry name" value="BRCT domain"/>
    <property type="match status" value="1"/>
</dbReference>
<keyword evidence="7" id="KW-0862">Zinc</keyword>
<protein>
    <recommendedName>
        <fullName evidence="2">DNA ligase (NAD(+))</fullName>
        <ecNumber evidence="2">6.5.1.2</ecNumber>
    </recommendedName>
</protein>
<keyword evidence="4" id="KW-0235">DNA replication</keyword>
<dbReference type="AlphaFoldDB" id="A0A968GEJ7"/>
<dbReference type="SUPFAM" id="SSF47781">
    <property type="entry name" value="RuvA domain 2-like"/>
    <property type="match status" value="1"/>
</dbReference>
<evidence type="ECO:0000256" key="1">
    <source>
        <dbReference type="ARBA" id="ARBA00004067"/>
    </source>
</evidence>
<organism evidence="12 13">
    <name type="scientific">Entomospira culicis</name>
    <dbReference type="NCBI Taxonomy" id="2719989"/>
    <lineage>
        <taxon>Bacteria</taxon>
        <taxon>Pseudomonadati</taxon>
        <taxon>Spirochaetota</taxon>
        <taxon>Spirochaetia</taxon>
        <taxon>Spirochaetales</taxon>
        <taxon>Spirochaetaceae</taxon>
        <taxon>Entomospira</taxon>
    </lineage>
</organism>
<keyword evidence="6" id="KW-0227">DNA damage</keyword>
<feature type="domain" description="NAD-dependent DNA ligase N-terminal" evidence="11">
    <location>
        <begin position="1"/>
        <end position="418"/>
    </location>
</feature>
<keyword evidence="13" id="KW-1185">Reference proteome</keyword>
<dbReference type="Gene3D" id="2.40.50.140">
    <property type="entry name" value="Nucleic acid-binding proteins"/>
    <property type="match status" value="1"/>
</dbReference>
<dbReference type="InterPro" id="IPR012340">
    <property type="entry name" value="NA-bd_OB-fold"/>
</dbReference>
<evidence type="ECO:0000256" key="6">
    <source>
        <dbReference type="ARBA" id="ARBA00022763"/>
    </source>
</evidence>
<dbReference type="Pfam" id="PF03120">
    <property type="entry name" value="OB_DNA_ligase"/>
    <property type="match status" value="1"/>
</dbReference>
<evidence type="ECO:0000256" key="3">
    <source>
        <dbReference type="ARBA" id="ARBA00022598"/>
    </source>
</evidence>
<dbReference type="RefSeq" id="WP_167695200.1">
    <property type="nucleotide sequence ID" value="NZ_CP118181.1"/>
</dbReference>
<evidence type="ECO:0000256" key="4">
    <source>
        <dbReference type="ARBA" id="ARBA00022705"/>
    </source>
</evidence>
<dbReference type="GO" id="GO:0003911">
    <property type="term" value="F:DNA ligase (NAD+) activity"/>
    <property type="evidence" value="ECO:0007669"/>
    <property type="project" value="UniProtKB-EC"/>
</dbReference>
<comment type="function">
    <text evidence="1">DNA ligase that catalyzes the formation of phosphodiester linkages between 5'-phosphoryl and 3'-hydroxyl groups in double-stranded DNA using NAD as a coenzyme and as the energy source for the reaction. It is essential for DNA replication and repair of damaged DNA.</text>
</comment>
<keyword evidence="9" id="KW-0234">DNA repair</keyword>
<dbReference type="GO" id="GO:0046872">
    <property type="term" value="F:metal ion binding"/>
    <property type="evidence" value="ECO:0007669"/>
    <property type="project" value="UniProtKB-KW"/>
</dbReference>
<dbReference type="InterPro" id="IPR001679">
    <property type="entry name" value="DNA_ligase"/>
</dbReference>
<evidence type="ECO:0000256" key="10">
    <source>
        <dbReference type="ARBA" id="ARBA00034005"/>
    </source>
</evidence>
<dbReference type="PIRSF" id="PIRSF001604">
    <property type="entry name" value="LigA"/>
    <property type="match status" value="1"/>
</dbReference>
<evidence type="ECO:0000313" key="13">
    <source>
        <dbReference type="Proteomes" id="UP000778951"/>
    </source>
</evidence>
<dbReference type="InterPro" id="IPR001357">
    <property type="entry name" value="BRCT_dom"/>
</dbReference>
<evidence type="ECO:0000313" key="12">
    <source>
        <dbReference type="EMBL" id="NIZ69099.1"/>
    </source>
</evidence>
<dbReference type="InterPro" id="IPR010994">
    <property type="entry name" value="RuvA_2-like"/>
</dbReference>
<dbReference type="GO" id="GO:0006260">
    <property type="term" value="P:DNA replication"/>
    <property type="evidence" value="ECO:0007669"/>
    <property type="project" value="UniProtKB-KW"/>
</dbReference>
<dbReference type="GO" id="GO:0006281">
    <property type="term" value="P:DNA repair"/>
    <property type="evidence" value="ECO:0007669"/>
    <property type="project" value="UniProtKB-KW"/>
</dbReference>
<dbReference type="EC" id="6.5.1.2" evidence="2"/>
<keyword evidence="3" id="KW-0436">Ligase</keyword>
<evidence type="ECO:0000256" key="2">
    <source>
        <dbReference type="ARBA" id="ARBA00012722"/>
    </source>
</evidence>
<keyword evidence="5" id="KW-0479">Metal-binding</keyword>
<proteinExistence type="predicted"/>
<dbReference type="Gene3D" id="1.10.287.610">
    <property type="entry name" value="Helix hairpin bin"/>
    <property type="match status" value="1"/>
</dbReference>
<evidence type="ECO:0000256" key="8">
    <source>
        <dbReference type="ARBA" id="ARBA00023027"/>
    </source>
</evidence>
<evidence type="ECO:0000256" key="7">
    <source>
        <dbReference type="ARBA" id="ARBA00022833"/>
    </source>
</evidence>
<dbReference type="InterPro" id="IPR013839">
    <property type="entry name" value="DNAligase_adenylation"/>
</dbReference>
<dbReference type="SUPFAM" id="SSF52113">
    <property type="entry name" value="BRCT domain"/>
    <property type="match status" value="1"/>
</dbReference>
<gene>
    <name evidence="12" type="ORF">HCT48_02585</name>
</gene>
<dbReference type="InterPro" id="IPR004150">
    <property type="entry name" value="NAD_DNA_ligase_OB"/>
</dbReference>
<keyword evidence="8" id="KW-0520">NAD</keyword>
<dbReference type="InterPro" id="IPR013840">
    <property type="entry name" value="DNAligase_N"/>
</dbReference>
<dbReference type="Pfam" id="PF00533">
    <property type="entry name" value="BRCT"/>
    <property type="match status" value="1"/>
</dbReference>
<name>A0A968GEJ7_9SPIO</name>
<evidence type="ECO:0000259" key="11">
    <source>
        <dbReference type="SMART" id="SM00532"/>
    </source>
</evidence>
<reference evidence="12" key="1">
    <citation type="submission" date="2020-03" db="EMBL/GenBank/DDBJ databases">
        <title>Spirochaetal bacteria isolated from arthropods constitute a novel genus Entomospira genus novum within the order Spirochaetales.</title>
        <authorList>
            <person name="Grana-Miraglia L."/>
            <person name="Sikutova S."/>
            <person name="Fingerle V."/>
            <person name="Sing A."/>
            <person name="Castillo-Ramirez S."/>
            <person name="Margos G."/>
            <person name="Rudolf I."/>
        </authorList>
    </citation>
    <scope>NUCLEOTIDE SEQUENCE</scope>
    <source>
        <strain evidence="12">BR149</strain>
    </source>
</reference>
<dbReference type="SMART" id="SM00532">
    <property type="entry name" value="LIGANc"/>
    <property type="match status" value="1"/>
</dbReference>
<dbReference type="SUPFAM" id="SSF56091">
    <property type="entry name" value="DNA ligase/mRNA capping enzyme, catalytic domain"/>
    <property type="match status" value="1"/>
</dbReference>
<dbReference type="EMBL" id="JAATLM010000001">
    <property type="protein sequence ID" value="NIZ69099.1"/>
    <property type="molecule type" value="Genomic_DNA"/>
</dbReference>
<evidence type="ECO:0000256" key="9">
    <source>
        <dbReference type="ARBA" id="ARBA00023204"/>
    </source>
</evidence>
<dbReference type="Pfam" id="PF01653">
    <property type="entry name" value="DNA_ligase_aden"/>
    <property type="match status" value="1"/>
</dbReference>
<dbReference type="SUPFAM" id="SSF50249">
    <property type="entry name" value="Nucleic acid-binding proteins"/>
    <property type="match status" value="1"/>
</dbReference>
<sequence length="625" mass="70528">MAVERIIELEELLQSAIQSYYSEGDSSISDEEYDELMDELRSLDSTHPLLQQVGSPITRDLDAKIVHPIPMLSSAKVKTLPDLEKWIAWLDIPEIRLVAQPKVDGLSATIKYENGQLRYIASRGDGVVGQDISHLAPYLQGIALEIPHKEALEIRGELYLPKNTSYDTEGRPLRNNCVGLVNRKEVSEALRHVHFVAYALLNEEALTSQMERLAQLRAWGFAVVEERLCQSLADVSVMVEEYLKTLRETWLYETDGLIFIVDDTALHVSIDGRKVVDRYHHYSMAMKPPAQSRTTQLVAIEWQLSRQGLLIPVGIFDAVEMGGAKISRATLNNVENVERLRLHLGHRILLERANDVIPFVKENLDALSVLAVDATLIPSICPSCGHRLTRSAVHLKCNNLSCPEVAIQSILYWVKKLEMKEIGEQTIAKLYALGKIRHPSDLYRLTYDDLVSLEGFAEKRIENFLREVEVSRTMTALTFLSILGIPLVAKKALIKLSIKSVEDFMAFTDETYVIGRNIIQWKGEEHNRELFEDLKSVLLLTEEAVSDEVSDDKIVVVFTGKGALSRKELQAMAEGANYLVEDNISTKTTLLVTDDVEGNSSKMKRARAKGIEIIRYEDFFARIKD</sequence>
<comment type="catalytic activity">
    <reaction evidence="10">
        <text>NAD(+) + (deoxyribonucleotide)n-3'-hydroxyl + 5'-phospho-(deoxyribonucleotide)m = (deoxyribonucleotide)n+m + AMP + beta-nicotinamide D-nucleotide.</text>
        <dbReference type="EC" id="6.5.1.2"/>
    </reaction>
</comment>
<dbReference type="Proteomes" id="UP000778951">
    <property type="component" value="Unassembled WGS sequence"/>
</dbReference>
<comment type="caution">
    <text evidence="12">The sequence shown here is derived from an EMBL/GenBank/DDBJ whole genome shotgun (WGS) entry which is preliminary data.</text>
</comment>
<dbReference type="Gene3D" id="1.10.150.20">
    <property type="entry name" value="5' to 3' exonuclease, C-terminal subdomain"/>
    <property type="match status" value="1"/>
</dbReference>
<dbReference type="Gene3D" id="3.30.470.30">
    <property type="entry name" value="DNA ligase/mRNA capping enzyme"/>
    <property type="match status" value="1"/>
</dbReference>
<evidence type="ECO:0000256" key="5">
    <source>
        <dbReference type="ARBA" id="ARBA00022723"/>
    </source>
</evidence>
<accession>A0A968GEJ7</accession>